<dbReference type="GeneID" id="56033982"/>
<gene>
    <name evidence="2" type="ORF">HYG82_11785</name>
</gene>
<evidence type="ECO:0000313" key="2">
    <source>
        <dbReference type="EMBL" id="QLG49494.1"/>
    </source>
</evidence>
<dbReference type="KEGG" id="haly:HYG82_11785"/>
<feature type="compositionally biased region" description="Low complexity" evidence="1">
    <location>
        <begin position="51"/>
        <end position="62"/>
    </location>
</feature>
<feature type="region of interest" description="Disordered" evidence="1">
    <location>
        <begin position="26"/>
        <end position="98"/>
    </location>
</feature>
<accession>A0A7D5GHX8</accession>
<dbReference type="EMBL" id="CP058601">
    <property type="protein sequence ID" value="QLG49494.1"/>
    <property type="molecule type" value="Genomic_DNA"/>
</dbReference>
<keyword evidence="3" id="KW-1185">Reference proteome</keyword>
<feature type="compositionally biased region" description="Acidic residues" evidence="1">
    <location>
        <begin position="63"/>
        <end position="76"/>
    </location>
</feature>
<dbReference type="Proteomes" id="UP000509241">
    <property type="component" value="Chromosome"/>
</dbReference>
<feature type="region of interest" description="Disordered" evidence="1">
    <location>
        <begin position="215"/>
        <end position="258"/>
    </location>
</feature>
<dbReference type="PROSITE" id="PS51257">
    <property type="entry name" value="PROKAR_LIPOPROTEIN"/>
    <property type="match status" value="1"/>
</dbReference>
<feature type="compositionally biased region" description="Acidic residues" evidence="1">
    <location>
        <begin position="230"/>
        <end position="258"/>
    </location>
</feature>
<feature type="compositionally biased region" description="Basic and acidic residues" evidence="1">
    <location>
        <begin position="88"/>
        <end position="98"/>
    </location>
</feature>
<dbReference type="OrthoDB" id="248472at2157"/>
<dbReference type="RefSeq" id="WP_179261227.1">
    <property type="nucleotide sequence ID" value="NZ_CP058601.1"/>
</dbReference>
<organism evidence="2 3">
    <name type="scientific">Natrinema halophilum</name>
    <dbReference type="NCBI Taxonomy" id="1699371"/>
    <lineage>
        <taxon>Archaea</taxon>
        <taxon>Methanobacteriati</taxon>
        <taxon>Methanobacteriota</taxon>
        <taxon>Stenosarchaea group</taxon>
        <taxon>Halobacteria</taxon>
        <taxon>Halobacteriales</taxon>
        <taxon>Natrialbaceae</taxon>
        <taxon>Natrinema</taxon>
    </lineage>
</organism>
<sequence>MEFRKVAVIAVALLMILSGCSAFGGSQTDGPANDTNDTDEPTEPVSDDQNESTNDSNSSDNTEPSDGDDENEDDTANAEWSPPQEPNRPLERKDLNGEAIDRIESVEFVDKVPAEDGQGYSNFNLEVTANTSMPNIDPPSHGTVRGEPYFFVKINQGPDDRKLIERTSQVPQRENGRYHIDVRPAGIEEFGEDDLNVEVFLVDRDKDWDDVLDATTQSIHFNPDSGGETGTDEPEVDDDSDTNETESTEGNESETSET</sequence>
<evidence type="ECO:0000256" key="1">
    <source>
        <dbReference type="SAM" id="MobiDB-lite"/>
    </source>
</evidence>
<feature type="compositionally biased region" description="Polar residues" evidence="1">
    <location>
        <begin position="26"/>
        <end position="35"/>
    </location>
</feature>
<feature type="compositionally biased region" description="Acidic residues" evidence="1">
    <location>
        <begin position="36"/>
        <end position="50"/>
    </location>
</feature>
<evidence type="ECO:0000313" key="3">
    <source>
        <dbReference type="Proteomes" id="UP000509241"/>
    </source>
</evidence>
<reference evidence="2 3" key="1">
    <citation type="submission" date="2020-07" db="EMBL/GenBank/DDBJ databases">
        <authorList>
            <person name="Cui H."/>
        </authorList>
    </citation>
    <scope>NUCLEOTIDE SEQUENCE [LARGE SCALE GENOMIC DNA]</scope>
    <source>
        <strain evidence="2 3">YPL8</strain>
    </source>
</reference>
<protein>
    <submittedName>
        <fullName evidence="2">Uncharacterized protein</fullName>
    </submittedName>
</protein>
<proteinExistence type="predicted"/>
<dbReference type="AlphaFoldDB" id="A0A7D5GHX8"/>
<name>A0A7D5GHX8_9EURY</name>